<dbReference type="OrthoDB" id="5296237at2"/>
<evidence type="ECO:0000313" key="1">
    <source>
        <dbReference type="EMBL" id="CBW26528.1"/>
    </source>
</evidence>
<gene>
    <name evidence="1" type="ordered locus">BMS_1691</name>
</gene>
<sequence length="107" mass="12427">MRDIQYFVTKNGRSPFINWINSLDIKTQVIVDRFIQRVAAGSARKSIKYLKDGVSEIKIPHGPGIRVYFAQTKEEIILLLVGGDKKTQPKDIEKAKKYWREYGEQTR</sequence>
<keyword evidence="2" id="KW-1185">Reference proteome</keyword>
<dbReference type="PANTHER" id="PTHR41791">
    <property type="entry name" value="SSL7039 PROTEIN"/>
    <property type="match status" value="1"/>
</dbReference>
<dbReference type="NCBIfam" id="TIGR02683">
    <property type="entry name" value="upstrm_HI1419"/>
    <property type="match status" value="1"/>
</dbReference>
<protein>
    <recommendedName>
        <fullName evidence="3">Addiction module killer protein</fullName>
    </recommendedName>
</protein>
<accession>E1X1D7</accession>
<dbReference type="eggNOG" id="COG3657">
    <property type="taxonomic scope" value="Bacteria"/>
</dbReference>
<dbReference type="PIRSF" id="PIRSF028744">
    <property type="entry name" value="Addict_mod_HI1419"/>
    <property type="match status" value="1"/>
</dbReference>
<evidence type="ECO:0008006" key="3">
    <source>
        <dbReference type="Google" id="ProtNLM"/>
    </source>
</evidence>
<dbReference type="HOGENOM" id="CLU_152445_1_0_7"/>
<dbReference type="AlphaFoldDB" id="E1X1D7"/>
<dbReference type="InterPro" id="IPR009241">
    <property type="entry name" value="HigB-like"/>
</dbReference>
<proteinExistence type="predicted"/>
<dbReference type="KEGG" id="bmx:BMS_1691"/>
<dbReference type="PATRIC" id="fig|862908.3.peg.1609"/>
<dbReference type="EMBL" id="FQ312005">
    <property type="protein sequence ID" value="CBW26528.1"/>
    <property type="molecule type" value="Genomic_DNA"/>
</dbReference>
<dbReference type="PANTHER" id="PTHR41791:SF1">
    <property type="entry name" value="SSL7039 PROTEIN"/>
    <property type="match status" value="1"/>
</dbReference>
<dbReference type="InterPro" id="IPR014056">
    <property type="entry name" value="TypeIITA-like_toxin_pred"/>
</dbReference>
<organism evidence="1 2">
    <name type="scientific">Halobacteriovorax marinus (strain ATCC BAA-682 / DSM 15412 / SJ)</name>
    <name type="common">Bacteriovorax marinus</name>
    <dbReference type="NCBI Taxonomy" id="862908"/>
    <lineage>
        <taxon>Bacteria</taxon>
        <taxon>Pseudomonadati</taxon>
        <taxon>Bdellovibrionota</taxon>
        <taxon>Bacteriovoracia</taxon>
        <taxon>Bacteriovoracales</taxon>
        <taxon>Halobacteriovoraceae</taxon>
        <taxon>Halobacteriovorax</taxon>
    </lineage>
</organism>
<evidence type="ECO:0000313" key="2">
    <source>
        <dbReference type="Proteomes" id="UP000008963"/>
    </source>
</evidence>
<name>E1X1D7_HALMS</name>
<dbReference type="Pfam" id="PF05973">
    <property type="entry name" value="Gp49"/>
    <property type="match status" value="1"/>
</dbReference>
<dbReference type="RefSeq" id="WP_014244309.1">
    <property type="nucleotide sequence ID" value="NC_016620.1"/>
</dbReference>
<reference evidence="2" key="1">
    <citation type="journal article" date="2013" name="ISME J.">
        <title>A small predatory core genome in the divergent marine Bacteriovorax marinus SJ and the terrestrial Bdellovibrio bacteriovorus.</title>
        <authorList>
            <person name="Crossman L.C."/>
            <person name="Chen H."/>
            <person name="Cerdeno-Tarraga A.M."/>
            <person name="Brooks K."/>
            <person name="Quail M.A."/>
            <person name="Pineiro S.A."/>
            <person name="Hobley L."/>
            <person name="Sockett R.E."/>
            <person name="Bentley S.D."/>
            <person name="Parkhill J."/>
            <person name="Williams H.N."/>
            <person name="Stine O.C."/>
        </authorList>
    </citation>
    <scope>NUCLEOTIDE SEQUENCE [LARGE SCALE GENOMIC DNA]</scope>
    <source>
        <strain evidence="2">ATCC BAA-682 / DSM 15412 / SJ</strain>
    </source>
</reference>
<dbReference type="Proteomes" id="UP000008963">
    <property type="component" value="Chromosome"/>
</dbReference>